<dbReference type="Gene3D" id="2.40.40.10">
    <property type="entry name" value="RlpA-like domain"/>
    <property type="match status" value="1"/>
</dbReference>
<organism evidence="4 5">
    <name type="scientific">Aspergillus coremiiformis</name>
    <dbReference type="NCBI Taxonomy" id="138285"/>
    <lineage>
        <taxon>Eukaryota</taxon>
        <taxon>Fungi</taxon>
        <taxon>Dikarya</taxon>
        <taxon>Ascomycota</taxon>
        <taxon>Pezizomycotina</taxon>
        <taxon>Eurotiomycetes</taxon>
        <taxon>Eurotiomycetidae</taxon>
        <taxon>Eurotiales</taxon>
        <taxon>Aspergillaceae</taxon>
        <taxon>Aspergillus</taxon>
        <taxon>Aspergillus subgen. Circumdati</taxon>
    </lineage>
</organism>
<gene>
    <name evidence="4" type="ORF">BDV28DRAFT_137084</name>
</gene>
<keyword evidence="1 3" id="KW-0732">Signal</keyword>
<evidence type="ECO:0000313" key="4">
    <source>
        <dbReference type="EMBL" id="KAE8351422.1"/>
    </source>
</evidence>
<dbReference type="EMBL" id="ML739171">
    <property type="protein sequence ID" value="KAE8351422.1"/>
    <property type="molecule type" value="Genomic_DNA"/>
</dbReference>
<protein>
    <recommendedName>
        <fullName evidence="6">RlpA-like double-psi beta-barrel-protein domain-containing protein-containing protein</fullName>
    </recommendedName>
</protein>
<accession>A0A5N6Z1A4</accession>
<dbReference type="Proteomes" id="UP000327118">
    <property type="component" value="Unassembled WGS sequence"/>
</dbReference>
<feature type="compositionally biased region" description="Polar residues" evidence="2">
    <location>
        <begin position="108"/>
        <end position="131"/>
    </location>
</feature>
<dbReference type="InterPro" id="IPR036908">
    <property type="entry name" value="RlpA-like_sf"/>
</dbReference>
<keyword evidence="5" id="KW-1185">Reference proteome</keyword>
<proteinExistence type="predicted"/>
<evidence type="ECO:0000256" key="2">
    <source>
        <dbReference type="SAM" id="MobiDB-lite"/>
    </source>
</evidence>
<dbReference type="SUPFAM" id="SSF50685">
    <property type="entry name" value="Barwin-like endoglucanases"/>
    <property type="match status" value="1"/>
</dbReference>
<sequence length="285" mass="29663">MAPLAKTLALAGALFSAVGSTAPAQKRQDGADTKTVVQWTTVTVTTTITTDRWPTPSVAQPTVSAAPAVTTPEAPKSAEKPNGPEESEENEGTEAQQQYFTLQPMWSSSAVQPAPQPTNSAPTEPQPTNSAPTEPQPTVPPQQPSTTNTPPAVVPTQPSTTTGAAPQPSASSPGGTYSGTCSQSSPCKGQVTFYDTAVSMSNPSSCGVTNDGATEDVLALPVGMMMDSHCGRKVTVNYNGKVWSGTVVDKCMGCDSTSIDLSRHFFQELASESVGRLHGVEWYIS</sequence>
<dbReference type="InterPro" id="IPR051477">
    <property type="entry name" value="Expansin_CellWall"/>
</dbReference>
<dbReference type="OrthoDB" id="623670at2759"/>
<feature type="compositionally biased region" description="Pro residues" evidence="2">
    <location>
        <begin position="134"/>
        <end position="143"/>
    </location>
</feature>
<reference evidence="5" key="1">
    <citation type="submission" date="2019-04" db="EMBL/GenBank/DDBJ databases">
        <title>Friends and foes A comparative genomics studyof 23 Aspergillus species from section Flavi.</title>
        <authorList>
            <consortium name="DOE Joint Genome Institute"/>
            <person name="Kjaerbolling I."/>
            <person name="Vesth T."/>
            <person name="Frisvad J.C."/>
            <person name="Nybo J.L."/>
            <person name="Theobald S."/>
            <person name="Kildgaard S."/>
            <person name="Isbrandt T."/>
            <person name="Kuo A."/>
            <person name="Sato A."/>
            <person name="Lyhne E.K."/>
            <person name="Kogle M.E."/>
            <person name="Wiebenga A."/>
            <person name="Kun R.S."/>
            <person name="Lubbers R.J."/>
            <person name="Makela M.R."/>
            <person name="Barry K."/>
            <person name="Chovatia M."/>
            <person name="Clum A."/>
            <person name="Daum C."/>
            <person name="Haridas S."/>
            <person name="He G."/>
            <person name="LaButti K."/>
            <person name="Lipzen A."/>
            <person name="Mondo S."/>
            <person name="Riley R."/>
            <person name="Salamov A."/>
            <person name="Simmons B.A."/>
            <person name="Magnuson J.K."/>
            <person name="Henrissat B."/>
            <person name="Mortensen U.H."/>
            <person name="Larsen T.O."/>
            <person name="Devries R.P."/>
            <person name="Grigoriev I.V."/>
            <person name="Machida M."/>
            <person name="Baker S.E."/>
            <person name="Andersen M.R."/>
        </authorList>
    </citation>
    <scope>NUCLEOTIDE SEQUENCE [LARGE SCALE GENOMIC DNA]</scope>
    <source>
        <strain evidence="5">CBS 553.77</strain>
    </source>
</reference>
<name>A0A5N6Z1A4_9EURO</name>
<dbReference type="AlphaFoldDB" id="A0A5N6Z1A4"/>
<dbReference type="PANTHER" id="PTHR31836">
    <property type="match status" value="1"/>
</dbReference>
<feature type="signal peptide" evidence="3">
    <location>
        <begin position="1"/>
        <end position="20"/>
    </location>
</feature>
<dbReference type="CDD" id="cd22191">
    <property type="entry name" value="DPBB_RlpA_EXP_N-like"/>
    <property type="match status" value="1"/>
</dbReference>
<evidence type="ECO:0000256" key="1">
    <source>
        <dbReference type="ARBA" id="ARBA00022729"/>
    </source>
</evidence>
<feature type="region of interest" description="Disordered" evidence="2">
    <location>
        <begin position="52"/>
        <end position="95"/>
    </location>
</feature>
<feature type="region of interest" description="Disordered" evidence="2">
    <location>
        <begin position="108"/>
        <end position="185"/>
    </location>
</feature>
<feature type="compositionally biased region" description="Polar residues" evidence="2">
    <location>
        <begin position="156"/>
        <end position="185"/>
    </location>
</feature>
<feature type="chain" id="PRO_5024967289" description="RlpA-like double-psi beta-barrel-protein domain-containing protein-containing protein" evidence="3">
    <location>
        <begin position="21"/>
        <end position="285"/>
    </location>
</feature>
<evidence type="ECO:0000256" key="3">
    <source>
        <dbReference type="SAM" id="SignalP"/>
    </source>
</evidence>
<evidence type="ECO:0000313" key="5">
    <source>
        <dbReference type="Proteomes" id="UP000327118"/>
    </source>
</evidence>
<dbReference type="PANTHER" id="PTHR31836:SF28">
    <property type="entry name" value="SRCR DOMAIN-CONTAINING PROTEIN-RELATED"/>
    <property type="match status" value="1"/>
</dbReference>
<evidence type="ECO:0008006" key="6">
    <source>
        <dbReference type="Google" id="ProtNLM"/>
    </source>
</evidence>